<protein>
    <submittedName>
        <fullName evidence="3">Uncharacterized protein</fullName>
    </submittedName>
</protein>
<keyword evidence="2" id="KW-1133">Transmembrane helix</keyword>
<proteinExistence type="predicted"/>
<evidence type="ECO:0000256" key="2">
    <source>
        <dbReference type="SAM" id="Phobius"/>
    </source>
</evidence>
<gene>
    <name evidence="3" type="ORF">GP486_002204</name>
</gene>
<evidence type="ECO:0000313" key="4">
    <source>
        <dbReference type="Proteomes" id="UP000750711"/>
    </source>
</evidence>
<evidence type="ECO:0000313" key="3">
    <source>
        <dbReference type="EMBL" id="KAH0563236.1"/>
    </source>
</evidence>
<comment type="caution">
    <text evidence="3">The sequence shown here is derived from an EMBL/GenBank/DDBJ whole genome shotgun (WGS) entry which is preliminary data.</text>
</comment>
<feature type="transmembrane region" description="Helical" evidence="2">
    <location>
        <begin position="354"/>
        <end position="379"/>
    </location>
</feature>
<evidence type="ECO:0000256" key="1">
    <source>
        <dbReference type="SAM" id="MobiDB-lite"/>
    </source>
</evidence>
<reference evidence="3" key="1">
    <citation type="submission" date="2021-03" db="EMBL/GenBank/DDBJ databases">
        <title>Comparative genomics and phylogenomic investigation of the class Geoglossomycetes provide insights into ecological specialization and systematics.</title>
        <authorList>
            <person name="Melie T."/>
            <person name="Pirro S."/>
            <person name="Miller A.N."/>
            <person name="Quandt A."/>
        </authorList>
    </citation>
    <scope>NUCLEOTIDE SEQUENCE</scope>
    <source>
        <strain evidence="3">CAQ_001_2017</strain>
    </source>
</reference>
<keyword evidence="2" id="KW-0812">Transmembrane</keyword>
<dbReference type="EMBL" id="JAGHQM010000233">
    <property type="protein sequence ID" value="KAH0563236.1"/>
    <property type="molecule type" value="Genomic_DNA"/>
</dbReference>
<organism evidence="3 4">
    <name type="scientific">Trichoglossum hirsutum</name>
    <dbReference type="NCBI Taxonomy" id="265104"/>
    <lineage>
        <taxon>Eukaryota</taxon>
        <taxon>Fungi</taxon>
        <taxon>Dikarya</taxon>
        <taxon>Ascomycota</taxon>
        <taxon>Pezizomycotina</taxon>
        <taxon>Geoglossomycetes</taxon>
        <taxon>Geoglossales</taxon>
        <taxon>Geoglossaceae</taxon>
        <taxon>Trichoglossum</taxon>
    </lineage>
</organism>
<name>A0A9P8LEQ6_9PEZI</name>
<feature type="region of interest" description="Disordered" evidence="1">
    <location>
        <begin position="197"/>
        <end position="250"/>
    </location>
</feature>
<feature type="compositionally biased region" description="Polar residues" evidence="1">
    <location>
        <begin position="208"/>
        <end position="220"/>
    </location>
</feature>
<sequence>MGFWRNLDRSIDQFLEFRPDAYRAEVAGLREESLRELHKRIQRKLVGAGTQTAIGIAAAIPTGGVSLIGSIVGGRRINVNQQRCNVIEALLKERGWSGHDFQMKDFIIGAAPGAIAVTLAPGADHAVDQLISHATTTPAHHGADQVANYASTALVPPGEHSAAAALGISAAHHGAEAAMKIGTNYVLNELSSTATARKASSSQKLPAPQTTRKYGITSPSTPLPTLKHRVTKPSTTGSSKYKESPSNKYTTASAPKTGGFIQTVARMALILLPSIICSTLDQETMWIACALLFITAALSSARTTFLILLIAPSITTYFVGMQVLWQISTASAIVDVLDQNSLDWHRTLLRLMKVVVYAMITIFIGVFAGYLIGAILPVIT</sequence>
<dbReference type="Proteomes" id="UP000750711">
    <property type="component" value="Unassembled WGS sequence"/>
</dbReference>
<accession>A0A9P8LEQ6</accession>
<dbReference type="AlphaFoldDB" id="A0A9P8LEQ6"/>
<keyword evidence="2" id="KW-0472">Membrane</keyword>
<keyword evidence="4" id="KW-1185">Reference proteome</keyword>